<dbReference type="Proteomes" id="UP000887013">
    <property type="component" value="Unassembled WGS sequence"/>
</dbReference>
<protein>
    <submittedName>
        <fullName evidence="1">Uncharacterized protein</fullName>
    </submittedName>
</protein>
<dbReference type="AlphaFoldDB" id="A0A8X6TPQ8"/>
<dbReference type="OrthoDB" id="10448672at2759"/>
<accession>A0A8X6TPQ8</accession>
<keyword evidence="2" id="KW-1185">Reference proteome</keyword>
<proteinExistence type="predicted"/>
<organism evidence="1 2">
    <name type="scientific">Nephila pilipes</name>
    <name type="common">Giant wood spider</name>
    <name type="synonym">Nephila maculata</name>
    <dbReference type="NCBI Taxonomy" id="299642"/>
    <lineage>
        <taxon>Eukaryota</taxon>
        <taxon>Metazoa</taxon>
        <taxon>Ecdysozoa</taxon>
        <taxon>Arthropoda</taxon>
        <taxon>Chelicerata</taxon>
        <taxon>Arachnida</taxon>
        <taxon>Araneae</taxon>
        <taxon>Araneomorphae</taxon>
        <taxon>Entelegynae</taxon>
        <taxon>Araneoidea</taxon>
        <taxon>Nephilidae</taxon>
        <taxon>Nephila</taxon>
    </lineage>
</organism>
<gene>
    <name evidence="1" type="primary">X975_12954</name>
    <name evidence="1" type="ORF">NPIL_577081</name>
</gene>
<evidence type="ECO:0000313" key="2">
    <source>
        <dbReference type="Proteomes" id="UP000887013"/>
    </source>
</evidence>
<reference evidence="1" key="1">
    <citation type="submission" date="2020-08" db="EMBL/GenBank/DDBJ databases">
        <title>Multicomponent nature underlies the extraordinary mechanical properties of spider dragline silk.</title>
        <authorList>
            <person name="Kono N."/>
            <person name="Nakamura H."/>
            <person name="Mori M."/>
            <person name="Yoshida Y."/>
            <person name="Ohtoshi R."/>
            <person name="Malay A.D."/>
            <person name="Moran D.A.P."/>
            <person name="Tomita M."/>
            <person name="Numata K."/>
            <person name="Arakawa K."/>
        </authorList>
    </citation>
    <scope>NUCLEOTIDE SEQUENCE</scope>
</reference>
<name>A0A8X6TPQ8_NEPPI</name>
<evidence type="ECO:0000313" key="1">
    <source>
        <dbReference type="EMBL" id="GFT34084.1"/>
    </source>
</evidence>
<feature type="non-terminal residue" evidence="1">
    <location>
        <position position="1"/>
    </location>
</feature>
<sequence length="83" mass="9161">MMEQDVMGKLLPNLKITVGTDSDDQVEEGEISDIVLVSENSAPESEPKKNVDVVRSWMKTLQTSKLYENKDGGFITGLDLSSE</sequence>
<comment type="caution">
    <text evidence="1">The sequence shown here is derived from an EMBL/GenBank/DDBJ whole genome shotgun (WGS) entry which is preliminary data.</text>
</comment>
<dbReference type="EMBL" id="BMAW01013454">
    <property type="protein sequence ID" value="GFT34084.1"/>
    <property type="molecule type" value="Genomic_DNA"/>
</dbReference>